<dbReference type="InterPro" id="IPR016169">
    <property type="entry name" value="FAD-bd_PCMH_sub2"/>
</dbReference>
<evidence type="ECO:0000256" key="3">
    <source>
        <dbReference type="ARBA" id="ARBA00004496"/>
    </source>
</evidence>
<dbReference type="GO" id="GO:0051301">
    <property type="term" value="P:cell division"/>
    <property type="evidence" value="ECO:0007669"/>
    <property type="project" value="UniProtKB-KW"/>
</dbReference>
<comment type="similarity">
    <text evidence="5 20">Belongs to the MurB family.</text>
</comment>
<evidence type="ECO:0000256" key="13">
    <source>
        <dbReference type="ARBA" id="ARBA00022960"/>
    </source>
</evidence>
<comment type="catalytic activity">
    <reaction evidence="19 20">
        <text>UDP-N-acetyl-alpha-D-muramate + NADP(+) = UDP-N-acetyl-3-O-(1-carboxyvinyl)-alpha-D-glucosamine + NADPH + H(+)</text>
        <dbReference type="Rhea" id="RHEA:12248"/>
        <dbReference type="ChEBI" id="CHEBI:15378"/>
        <dbReference type="ChEBI" id="CHEBI:57783"/>
        <dbReference type="ChEBI" id="CHEBI:58349"/>
        <dbReference type="ChEBI" id="CHEBI:68483"/>
        <dbReference type="ChEBI" id="CHEBI:70757"/>
        <dbReference type="EC" id="1.3.1.98"/>
    </reaction>
</comment>
<feature type="active site" evidence="20">
    <location>
        <position position="338"/>
    </location>
</feature>
<keyword evidence="16 20" id="KW-0131">Cell cycle</keyword>
<dbReference type="PROSITE" id="PS51387">
    <property type="entry name" value="FAD_PCMH"/>
    <property type="match status" value="1"/>
</dbReference>
<keyword evidence="15 20" id="KW-0560">Oxidoreductase</keyword>
<dbReference type="AlphaFoldDB" id="A0A4R2L7Q4"/>
<dbReference type="SUPFAM" id="SSF56176">
    <property type="entry name" value="FAD-binding/transporter-associated domain-like"/>
    <property type="match status" value="1"/>
</dbReference>
<keyword evidence="9 20" id="KW-0132">Cell division</keyword>
<evidence type="ECO:0000256" key="6">
    <source>
        <dbReference type="ARBA" id="ARBA00012518"/>
    </source>
</evidence>
<dbReference type="GO" id="GO:0071949">
    <property type="term" value="F:FAD binding"/>
    <property type="evidence" value="ECO:0007669"/>
    <property type="project" value="InterPro"/>
</dbReference>
<evidence type="ECO:0000313" key="22">
    <source>
        <dbReference type="EMBL" id="TCO82676.1"/>
    </source>
</evidence>
<keyword evidence="10 20" id="KW-0285">Flavoprotein</keyword>
<evidence type="ECO:0000256" key="17">
    <source>
        <dbReference type="ARBA" id="ARBA00023316"/>
    </source>
</evidence>
<evidence type="ECO:0000256" key="5">
    <source>
        <dbReference type="ARBA" id="ARBA00010485"/>
    </source>
</evidence>
<dbReference type="GO" id="GO:0008762">
    <property type="term" value="F:UDP-N-acetylmuramate dehydrogenase activity"/>
    <property type="evidence" value="ECO:0007669"/>
    <property type="project" value="UniProtKB-UniRule"/>
</dbReference>
<comment type="subcellular location">
    <subcellularLocation>
        <location evidence="3 20">Cytoplasm</location>
    </subcellularLocation>
</comment>
<comment type="function">
    <text evidence="2 20">Cell wall formation.</text>
</comment>
<evidence type="ECO:0000256" key="12">
    <source>
        <dbReference type="ARBA" id="ARBA00022857"/>
    </source>
</evidence>
<evidence type="ECO:0000256" key="7">
    <source>
        <dbReference type="ARBA" id="ARBA00015188"/>
    </source>
</evidence>
<dbReference type="GO" id="GO:0071555">
    <property type="term" value="P:cell wall organization"/>
    <property type="evidence" value="ECO:0007669"/>
    <property type="project" value="UniProtKB-KW"/>
</dbReference>
<keyword evidence="11 20" id="KW-0274">FAD</keyword>
<dbReference type="Gene3D" id="3.90.78.10">
    <property type="entry name" value="UDP-N-acetylenolpyruvoylglucosamine reductase, C-terminal domain"/>
    <property type="match status" value="1"/>
</dbReference>
<dbReference type="PANTHER" id="PTHR21071">
    <property type="entry name" value="UDP-N-ACETYLENOLPYRUVOYLGLUCOSAMINE REDUCTASE"/>
    <property type="match status" value="1"/>
</dbReference>
<dbReference type="OrthoDB" id="9804753at2"/>
<keyword evidence="14 20" id="KW-0573">Peptidoglycan synthesis</keyword>
<dbReference type="InterPro" id="IPR036318">
    <property type="entry name" value="FAD-bd_PCMH-like_sf"/>
</dbReference>
<organism evidence="22 23">
    <name type="scientific">Plasticicumulans lactativorans</name>
    <dbReference type="NCBI Taxonomy" id="1133106"/>
    <lineage>
        <taxon>Bacteria</taxon>
        <taxon>Pseudomonadati</taxon>
        <taxon>Pseudomonadota</taxon>
        <taxon>Gammaproteobacteria</taxon>
        <taxon>Candidatus Competibacteraceae</taxon>
        <taxon>Plasticicumulans</taxon>
    </lineage>
</organism>
<evidence type="ECO:0000256" key="19">
    <source>
        <dbReference type="ARBA" id="ARBA00048914"/>
    </source>
</evidence>
<dbReference type="InterPro" id="IPR016167">
    <property type="entry name" value="FAD-bd_PCMH_sub1"/>
</dbReference>
<feature type="domain" description="FAD-binding PCMH-type" evidence="21">
    <location>
        <begin position="20"/>
        <end position="192"/>
    </location>
</feature>
<dbReference type="InterPro" id="IPR006094">
    <property type="entry name" value="Oxid_FAD_bind_N"/>
</dbReference>
<dbReference type="EC" id="1.3.1.98" evidence="6 20"/>
<comment type="pathway">
    <text evidence="4 20">Cell wall biogenesis; peptidoglycan biosynthesis.</text>
</comment>
<evidence type="ECO:0000256" key="20">
    <source>
        <dbReference type="HAMAP-Rule" id="MF_00037"/>
    </source>
</evidence>
<evidence type="ECO:0000313" key="23">
    <source>
        <dbReference type="Proteomes" id="UP000295765"/>
    </source>
</evidence>
<dbReference type="InterPro" id="IPR003170">
    <property type="entry name" value="MurB"/>
</dbReference>
<comment type="cofactor">
    <cofactor evidence="1 20">
        <name>FAD</name>
        <dbReference type="ChEBI" id="CHEBI:57692"/>
    </cofactor>
</comment>
<comment type="caution">
    <text evidence="22">The sequence shown here is derived from an EMBL/GenBank/DDBJ whole genome shotgun (WGS) entry which is preliminary data.</text>
</comment>
<feature type="active site" evidence="20">
    <location>
        <position position="168"/>
    </location>
</feature>
<dbReference type="NCBIfam" id="NF010478">
    <property type="entry name" value="PRK13903.1"/>
    <property type="match status" value="1"/>
</dbReference>
<dbReference type="GO" id="GO:0008360">
    <property type="term" value="P:regulation of cell shape"/>
    <property type="evidence" value="ECO:0007669"/>
    <property type="project" value="UniProtKB-KW"/>
</dbReference>
<evidence type="ECO:0000256" key="15">
    <source>
        <dbReference type="ARBA" id="ARBA00023002"/>
    </source>
</evidence>
<dbReference type="SUPFAM" id="SSF56194">
    <property type="entry name" value="Uridine diphospho-N-Acetylenolpyruvylglucosamine reductase, MurB, C-terminal domain"/>
    <property type="match status" value="1"/>
</dbReference>
<accession>A0A4R2L7Q4</accession>
<evidence type="ECO:0000256" key="9">
    <source>
        <dbReference type="ARBA" id="ARBA00022618"/>
    </source>
</evidence>
<evidence type="ECO:0000256" key="10">
    <source>
        <dbReference type="ARBA" id="ARBA00022630"/>
    </source>
</evidence>
<dbReference type="Pfam" id="PF02873">
    <property type="entry name" value="MurB_C"/>
    <property type="match status" value="1"/>
</dbReference>
<dbReference type="NCBIfam" id="TIGR00179">
    <property type="entry name" value="murB"/>
    <property type="match status" value="1"/>
</dbReference>
<evidence type="ECO:0000256" key="4">
    <source>
        <dbReference type="ARBA" id="ARBA00004752"/>
    </source>
</evidence>
<evidence type="ECO:0000256" key="18">
    <source>
        <dbReference type="ARBA" id="ARBA00031026"/>
    </source>
</evidence>
<dbReference type="GO" id="GO:0009252">
    <property type="term" value="P:peptidoglycan biosynthetic process"/>
    <property type="evidence" value="ECO:0007669"/>
    <property type="project" value="UniProtKB-UniRule"/>
</dbReference>
<dbReference type="Gene3D" id="3.30.465.10">
    <property type="match status" value="1"/>
</dbReference>
<dbReference type="Proteomes" id="UP000295765">
    <property type="component" value="Unassembled WGS sequence"/>
</dbReference>
<dbReference type="PANTHER" id="PTHR21071:SF4">
    <property type="entry name" value="UDP-N-ACETYLENOLPYRUVOYLGLUCOSAMINE REDUCTASE"/>
    <property type="match status" value="1"/>
</dbReference>
<keyword evidence="17 20" id="KW-0961">Cell wall biogenesis/degradation</keyword>
<keyword evidence="23" id="KW-1185">Reference proteome</keyword>
<dbReference type="HAMAP" id="MF_00037">
    <property type="entry name" value="MurB"/>
    <property type="match status" value="1"/>
</dbReference>
<evidence type="ECO:0000259" key="21">
    <source>
        <dbReference type="PROSITE" id="PS51387"/>
    </source>
</evidence>
<name>A0A4R2L7Q4_9GAMM</name>
<feature type="active site" description="Proton donor" evidence="20">
    <location>
        <position position="242"/>
    </location>
</feature>
<keyword evidence="13 20" id="KW-0133">Cell shape</keyword>
<proteinExistence type="inferred from homology"/>
<dbReference type="Pfam" id="PF01565">
    <property type="entry name" value="FAD_binding_4"/>
    <property type="match status" value="1"/>
</dbReference>
<reference evidence="22 23" key="1">
    <citation type="submission" date="2019-03" db="EMBL/GenBank/DDBJ databases">
        <title>Genomic Encyclopedia of Type Strains, Phase IV (KMG-IV): sequencing the most valuable type-strain genomes for metagenomic binning, comparative biology and taxonomic classification.</title>
        <authorList>
            <person name="Goeker M."/>
        </authorList>
    </citation>
    <scope>NUCLEOTIDE SEQUENCE [LARGE SCALE GENOMIC DNA]</scope>
    <source>
        <strain evidence="22 23">DSM 25287</strain>
    </source>
</reference>
<dbReference type="EMBL" id="SLWY01000004">
    <property type="protein sequence ID" value="TCO82676.1"/>
    <property type="molecule type" value="Genomic_DNA"/>
</dbReference>
<dbReference type="InterPro" id="IPR011601">
    <property type="entry name" value="MurB_C"/>
</dbReference>
<protein>
    <recommendedName>
        <fullName evidence="7 20">UDP-N-acetylenolpyruvoylglucosamine reductase</fullName>
        <ecNumber evidence="6 20">1.3.1.98</ecNumber>
    </recommendedName>
    <alternativeName>
        <fullName evidence="18 20">UDP-N-acetylmuramate dehydrogenase</fullName>
    </alternativeName>
</protein>
<evidence type="ECO:0000256" key="14">
    <source>
        <dbReference type="ARBA" id="ARBA00022984"/>
    </source>
</evidence>
<evidence type="ECO:0000256" key="2">
    <source>
        <dbReference type="ARBA" id="ARBA00003921"/>
    </source>
</evidence>
<gene>
    <name evidence="20" type="primary">murB</name>
    <name evidence="22" type="ORF">EV699_10468</name>
</gene>
<dbReference type="RefSeq" id="WP_132539154.1">
    <property type="nucleotide sequence ID" value="NZ_SLWY01000004.1"/>
</dbReference>
<evidence type="ECO:0000256" key="11">
    <source>
        <dbReference type="ARBA" id="ARBA00022827"/>
    </source>
</evidence>
<keyword evidence="8 20" id="KW-0963">Cytoplasm</keyword>
<dbReference type="NCBIfam" id="NF000755">
    <property type="entry name" value="PRK00046.1"/>
    <property type="match status" value="1"/>
</dbReference>
<sequence length="342" mass="36549">MNDTLRVQRDVSLQPHNTFGLPARAAWYARIEAAAQVPALLADASLGALPRLVLGGGSNVLFTRDFDGLVLHVAIPGIEVLAEAGDELTVAVGAGENWHGFVATALARGWYGLENLALIPGTVGASPIQNIGAYGVEMRERCEWVEVLDFASGGQRRLAAADCGFAYRDSCFKRDLAGRVLVTRVAFRLSRTPRVDARYADIRDELAARGIAAPTPRDVFDAVCAVRRRKLPDPATLGNAGSFFKNPLVTAATAAALRARFPELVAYPQPDGTVKIAAGWLIDRCGWKGRSLGRAGVYERQALVLVNRGGADGAEVLALARAIQADVRARFGIELEPEPVAV</sequence>
<dbReference type="InterPro" id="IPR036635">
    <property type="entry name" value="MurB_C_sf"/>
</dbReference>
<dbReference type="InterPro" id="IPR016166">
    <property type="entry name" value="FAD-bd_PCMH"/>
</dbReference>
<dbReference type="UniPathway" id="UPA00219"/>
<evidence type="ECO:0000256" key="8">
    <source>
        <dbReference type="ARBA" id="ARBA00022490"/>
    </source>
</evidence>
<evidence type="ECO:0000256" key="16">
    <source>
        <dbReference type="ARBA" id="ARBA00023306"/>
    </source>
</evidence>
<dbReference type="Gene3D" id="3.30.43.10">
    <property type="entry name" value="Uridine Diphospho-n-acetylenolpyruvylglucosamine Reductase, domain 2"/>
    <property type="match status" value="1"/>
</dbReference>
<evidence type="ECO:0000256" key="1">
    <source>
        <dbReference type="ARBA" id="ARBA00001974"/>
    </source>
</evidence>
<dbReference type="GO" id="GO:0005829">
    <property type="term" value="C:cytosol"/>
    <property type="evidence" value="ECO:0007669"/>
    <property type="project" value="TreeGrafter"/>
</dbReference>
<keyword evidence="12 20" id="KW-0521">NADP</keyword>